<proteinExistence type="predicted"/>
<feature type="transmembrane region" description="Helical" evidence="3">
    <location>
        <begin position="253"/>
        <end position="278"/>
    </location>
</feature>
<feature type="domain" description="DUF4349" evidence="4">
    <location>
        <begin position="67"/>
        <end position="275"/>
    </location>
</feature>
<name>A0A163QSZ2_9CELL</name>
<organism evidence="5 6">
    <name type="scientific">Oerskovia enterophila</name>
    <dbReference type="NCBI Taxonomy" id="43678"/>
    <lineage>
        <taxon>Bacteria</taxon>
        <taxon>Bacillati</taxon>
        <taxon>Actinomycetota</taxon>
        <taxon>Actinomycetes</taxon>
        <taxon>Micrococcales</taxon>
        <taxon>Cellulomonadaceae</taxon>
        <taxon>Oerskovia</taxon>
    </lineage>
</organism>
<feature type="compositionally biased region" description="Basic and acidic residues" evidence="2">
    <location>
        <begin position="308"/>
        <end position="323"/>
    </location>
</feature>
<reference evidence="5 6" key="1">
    <citation type="submission" date="2016-01" db="EMBL/GenBank/DDBJ databases">
        <title>Genome sequence of Oerskovia enterophila VJag, an agar and cellulose degrading bacterium.</title>
        <authorList>
            <person name="Poehlein A."/>
            <person name="Jag V."/>
            <person name="Bengelsdorf F."/>
            <person name="Duerre P."/>
            <person name="Daniel R."/>
        </authorList>
    </citation>
    <scope>NUCLEOTIDE SEQUENCE [LARGE SCALE GENOMIC DNA]</scope>
    <source>
        <strain evidence="5 6">VJag</strain>
    </source>
</reference>
<gene>
    <name evidence="5" type="ORF">OJAG_27910</name>
</gene>
<keyword evidence="3" id="KW-0812">Transmembrane</keyword>
<evidence type="ECO:0000313" key="6">
    <source>
        <dbReference type="Proteomes" id="UP000076447"/>
    </source>
</evidence>
<evidence type="ECO:0000256" key="2">
    <source>
        <dbReference type="SAM" id="MobiDB-lite"/>
    </source>
</evidence>
<dbReference type="STRING" id="43678.OJAG_27910"/>
<dbReference type="PROSITE" id="PS51257">
    <property type="entry name" value="PROKAR_LIPOPROTEIN"/>
    <property type="match status" value="1"/>
</dbReference>
<dbReference type="AlphaFoldDB" id="A0A163QSZ2"/>
<comment type="caution">
    <text evidence="5">The sequence shown here is derived from an EMBL/GenBank/DDBJ whole genome shotgun (WGS) entry which is preliminary data.</text>
</comment>
<evidence type="ECO:0000259" key="4">
    <source>
        <dbReference type="Pfam" id="PF14257"/>
    </source>
</evidence>
<accession>A0A163QSZ2</accession>
<dbReference type="Proteomes" id="UP000076447">
    <property type="component" value="Unassembled WGS sequence"/>
</dbReference>
<feature type="region of interest" description="Disordered" evidence="2">
    <location>
        <begin position="96"/>
        <end position="117"/>
    </location>
</feature>
<protein>
    <recommendedName>
        <fullName evidence="4">DUF4349 domain-containing protein</fullName>
    </recommendedName>
</protein>
<evidence type="ECO:0000256" key="1">
    <source>
        <dbReference type="SAM" id="Coils"/>
    </source>
</evidence>
<dbReference type="RefSeq" id="WP_068709205.1">
    <property type="nucleotide sequence ID" value="NZ_LRIE01000079.1"/>
</dbReference>
<dbReference type="Pfam" id="PF14257">
    <property type="entry name" value="DUF4349"/>
    <property type="match status" value="1"/>
</dbReference>
<dbReference type="InterPro" id="IPR025645">
    <property type="entry name" value="DUF4349"/>
</dbReference>
<keyword evidence="3" id="KW-0472">Membrane</keyword>
<dbReference type="PATRIC" id="fig|43678.3.peg.2920"/>
<dbReference type="OrthoDB" id="186919at2"/>
<feature type="region of interest" description="Disordered" evidence="2">
    <location>
        <begin position="283"/>
        <end position="323"/>
    </location>
</feature>
<evidence type="ECO:0000256" key="3">
    <source>
        <dbReference type="SAM" id="Phobius"/>
    </source>
</evidence>
<sequence length="323" mass="32823">MRTSTRTSGVLGTALLAVLLLTGCTGSGSDESFSGSAGADSAADVAAEAPAEAAGIRLDGAVEGDLREVITTGSLTVVTDEPRAAVQAIAELVESSGGRVESRSEHSAQDGSDASGQITVRVPAAQVTATVDALDGVGEVQDVSLDAEDVTATAIDLDARVQALGTSVARLETLMGQAATTADLLAAEKELTARQAELESLQSQRASLTDRVDMSTLHVQVVAEAPAATIRPAGFLGGLDRGWSALLKTIDGLVVVLGVLLPWIAVAALVALVVRIVVRRTRRRRAGGSPTDTGRAPLPGPDAGPGDSAHESKPLVEAGDRRG</sequence>
<evidence type="ECO:0000313" key="5">
    <source>
        <dbReference type="EMBL" id="KZM34493.1"/>
    </source>
</evidence>
<keyword evidence="1" id="KW-0175">Coiled coil</keyword>
<keyword evidence="3" id="KW-1133">Transmembrane helix</keyword>
<feature type="coiled-coil region" evidence="1">
    <location>
        <begin position="184"/>
        <end position="211"/>
    </location>
</feature>
<dbReference type="EMBL" id="LRIE01000079">
    <property type="protein sequence ID" value="KZM34493.1"/>
    <property type="molecule type" value="Genomic_DNA"/>
</dbReference>